<proteinExistence type="inferred from homology"/>
<dbReference type="GO" id="GO:0015627">
    <property type="term" value="C:type II protein secretion system complex"/>
    <property type="evidence" value="ECO:0007669"/>
    <property type="project" value="TreeGrafter"/>
</dbReference>
<dbReference type="InterPro" id="IPR004846">
    <property type="entry name" value="T2SS/T3SS_dom"/>
</dbReference>
<dbReference type="EMBL" id="QZKU01000139">
    <property type="protein sequence ID" value="RJP15007.1"/>
    <property type="molecule type" value="Genomic_DNA"/>
</dbReference>
<dbReference type="PANTHER" id="PTHR30332">
    <property type="entry name" value="PROBABLE GENERAL SECRETION PATHWAY PROTEIN D"/>
    <property type="match status" value="1"/>
</dbReference>
<dbReference type="Pfam" id="PF00263">
    <property type="entry name" value="Secretin"/>
    <property type="match status" value="1"/>
</dbReference>
<evidence type="ECO:0000256" key="1">
    <source>
        <dbReference type="ARBA" id="ARBA00004370"/>
    </source>
</evidence>
<comment type="caution">
    <text evidence="8">The sequence shown here is derived from an EMBL/GenBank/DDBJ whole genome shotgun (WGS) entry which is preliminary data.</text>
</comment>
<name>A0A3A4MY89_ABYX5</name>
<evidence type="ECO:0000256" key="3">
    <source>
        <dbReference type="ARBA" id="ARBA00023136"/>
    </source>
</evidence>
<comment type="similarity">
    <text evidence="4">Belongs to the bacterial secretin family.</text>
</comment>
<keyword evidence="3" id="KW-0472">Membrane</keyword>
<dbReference type="PANTHER" id="PTHR30332:SF24">
    <property type="entry name" value="SECRETIN GSPD-RELATED"/>
    <property type="match status" value="1"/>
</dbReference>
<dbReference type="InterPro" id="IPR050810">
    <property type="entry name" value="Bact_Secretion_Sys_Channel"/>
</dbReference>
<evidence type="ECO:0000256" key="2">
    <source>
        <dbReference type="ARBA" id="ARBA00022729"/>
    </source>
</evidence>
<dbReference type="Proteomes" id="UP000265882">
    <property type="component" value="Unassembled WGS sequence"/>
</dbReference>
<protein>
    <submittedName>
        <fullName evidence="8">Type II secretion system protein GspD</fullName>
    </submittedName>
</protein>
<dbReference type="Pfam" id="PF03958">
    <property type="entry name" value="Secretin_N"/>
    <property type="match status" value="1"/>
</dbReference>
<evidence type="ECO:0000313" key="9">
    <source>
        <dbReference type="Proteomes" id="UP000265882"/>
    </source>
</evidence>
<evidence type="ECO:0000259" key="6">
    <source>
        <dbReference type="Pfam" id="PF00263"/>
    </source>
</evidence>
<evidence type="ECO:0000256" key="5">
    <source>
        <dbReference type="RuleBase" id="RU004004"/>
    </source>
</evidence>
<reference evidence="8 9" key="1">
    <citation type="journal article" date="2017" name="ISME J.">
        <title>Energy and carbon metabolisms in a deep terrestrial subsurface fluid microbial community.</title>
        <authorList>
            <person name="Momper L."/>
            <person name="Jungbluth S.P."/>
            <person name="Lee M.D."/>
            <person name="Amend J.P."/>
        </authorList>
    </citation>
    <scope>NUCLEOTIDE SEQUENCE [LARGE SCALE GENOMIC DNA]</scope>
    <source>
        <strain evidence="8">SURF_5</strain>
    </source>
</reference>
<accession>A0A3A4MY89</accession>
<keyword evidence="5" id="KW-0813">Transport</keyword>
<organism evidence="8 9">
    <name type="scientific">Abyssobacteria bacterium (strain SURF_5)</name>
    <dbReference type="NCBI Taxonomy" id="2093360"/>
    <lineage>
        <taxon>Bacteria</taxon>
        <taxon>Pseudomonadati</taxon>
        <taxon>Candidatus Hydrogenedentota</taxon>
        <taxon>Candidatus Abyssobacteria</taxon>
    </lineage>
</organism>
<evidence type="ECO:0000256" key="4">
    <source>
        <dbReference type="RuleBase" id="RU004003"/>
    </source>
</evidence>
<gene>
    <name evidence="8" type="ORF">C4520_20780</name>
</gene>
<feature type="domain" description="Type II/III secretion system secretin-like" evidence="6">
    <location>
        <begin position="261"/>
        <end position="436"/>
    </location>
</feature>
<keyword evidence="2" id="KW-0732">Signal</keyword>
<dbReference type="InterPro" id="IPR005644">
    <property type="entry name" value="NolW-like"/>
</dbReference>
<dbReference type="PRINTS" id="PR00811">
    <property type="entry name" value="BCTERIALGSPD"/>
</dbReference>
<dbReference type="GO" id="GO:0009279">
    <property type="term" value="C:cell outer membrane"/>
    <property type="evidence" value="ECO:0007669"/>
    <property type="project" value="UniProtKB-SubCell"/>
</dbReference>
<feature type="domain" description="NolW-like" evidence="7">
    <location>
        <begin position="49"/>
        <end position="105"/>
    </location>
</feature>
<sequence>MDAPCFSRCLLSRSRLFDSARAGSRMLILLIFFFAPPAMAQDDNPTAIMVRPQYANVRQLEPVIQSLLTSAGSLTVYDRTNSVVIRDIASNLRAIEDTVTRLDVKMPSLNLTLKYADPLIVAGNVQDILSSAGGVVLPDQRTHSLYIRAVQSDLDLVESLMPTWDKPLPQVLIEVDILDVSSAKLKELGVQWELRLGYDGGDHDAVINVNAGRETPTEPSSGSVSFGTPTITIPGVYDLAGNLVTPPQVIPGSDFSATIDALIEDSSTRTLSRPRIMVLDGHPARFEVATLEPYATTRYNESGNAASLEIEFLDIGIILETIPHINEDGLILMEIQPEISRLVREEFFETTIIPEEGGVITNRIRVPVKAQSRATTKVMVRDKQTIVIGGLKTREDFESTRKVPVLADIPILGIPFRNLNQAHDDRELVIFITPHISNGFTSAEARELLPERPMTEERE</sequence>
<dbReference type="AlphaFoldDB" id="A0A3A4MY89"/>
<evidence type="ECO:0000313" key="8">
    <source>
        <dbReference type="EMBL" id="RJP15007.1"/>
    </source>
</evidence>
<dbReference type="InterPro" id="IPR001775">
    <property type="entry name" value="GspD/PilQ"/>
</dbReference>
<dbReference type="Gene3D" id="3.30.1370.120">
    <property type="match status" value="2"/>
</dbReference>
<dbReference type="GO" id="GO:0009306">
    <property type="term" value="P:protein secretion"/>
    <property type="evidence" value="ECO:0007669"/>
    <property type="project" value="InterPro"/>
</dbReference>
<dbReference type="InterPro" id="IPR038591">
    <property type="entry name" value="NolW-like_sf"/>
</dbReference>
<comment type="subcellular location">
    <subcellularLocation>
        <location evidence="5">Cell outer membrane</location>
    </subcellularLocation>
    <subcellularLocation>
        <location evidence="1">Membrane</location>
    </subcellularLocation>
</comment>
<evidence type="ECO:0000259" key="7">
    <source>
        <dbReference type="Pfam" id="PF03958"/>
    </source>
</evidence>